<dbReference type="Gene3D" id="3.30.300.20">
    <property type="match status" value="1"/>
</dbReference>
<dbReference type="SUPFAM" id="SSF89919">
    <property type="entry name" value="Ribosome-binding factor A, RbfA"/>
    <property type="match status" value="1"/>
</dbReference>
<keyword evidence="1 2" id="KW-0690">Ribosome biogenesis</keyword>
<reference evidence="4" key="1">
    <citation type="submission" date="2016-10" db="EMBL/GenBank/DDBJ databases">
        <authorList>
            <person name="Varghese N."/>
        </authorList>
    </citation>
    <scope>NUCLEOTIDE SEQUENCE [LARGE SCALE GENOMIC DNA]</scope>
    <source>
        <strain evidence="4">Nsp8</strain>
    </source>
</reference>
<sequence length="126" mass="14265">MPKDYSRSLRIADQIQRELADLIRNELKDPRIGMVTLTGVEVSLDYTHAKVFYTTLGSESDNFLTDKGLEHAAGFLRSHLLHRLKLRVVPQLHFIYDVSVERGIRLSQLIDEAVAQEGSAKETDEG</sequence>
<protein>
    <recommendedName>
        <fullName evidence="2">Ribosome-binding factor A</fullName>
    </recommendedName>
</protein>
<gene>
    <name evidence="2" type="primary">rbfA</name>
    <name evidence="3" type="ORF">SAMN05216386_2342</name>
</gene>
<dbReference type="EMBL" id="FOVJ01000005">
    <property type="protein sequence ID" value="SFN98891.1"/>
    <property type="molecule type" value="Genomic_DNA"/>
</dbReference>
<name>A0A1I5DJB7_9PROT</name>
<evidence type="ECO:0000313" key="3">
    <source>
        <dbReference type="EMBL" id="SFN98891.1"/>
    </source>
</evidence>
<dbReference type="Pfam" id="PF02033">
    <property type="entry name" value="RBFA"/>
    <property type="match status" value="1"/>
</dbReference>
<evidence type="ECO:0000256" key="1">
    <source>
        <dbReference type="ARBA" id="ARBA00022517"/>
    </source>
</evidence>
<comment type="similarity">
    <text evidence="2">Belongs to the RbfA family.</text>
</comment>
<comment type="subcellular location">
    <subcellularLocation>
        <location evidence="2">Cytoplasm</location>
    </subcellularLocation>
</comment>
<proteinExistence type="inferred from homology"/>
<comment type="subunit">
    <text evidence="2">Monomer. Binds 30S ribosomal subunits, but not 50S ribosomal subunits or 70S ribosomes.</text>
</comment>
<dbReference type="RefSeq" id="WP_074797577.1">
    <property type="nucleotide sequence ID" value="NZ_FOVJ01000005.1"/>
</dbReference>
<dbReference type="NCBIfam" id="TIGR00082">
    <property type="entry name" value="rbfA"/>
    <property type="match status" value="1"/>
</dbReference>
<dbReference type="InterPro" id="IPR000238">
    <property type="entry name" value="RbfA"/>
</dbReference>
<dbReference type="GO" id="GO:0030490">
    <property type="term" value="P:maturation of SSU-rRNA"/>
    <property type="evidence" value="ECO:0007669"/>
    <property type="project" value="UniProtKB-UniRule"/>
</dbReference>
<evidence type="ECO:0000313" key="4">
    <source>
        <dbReference type="Proteomes" id="UP000183107"/>
    </source>
</evidence>
<dbReference type="GO" id="GO:0043024">
    <property type="term" value="F:ribosomal small subunit binding"/>
    <property type="evidence" value="ECO:0007669"/>
    <property type="project" value="TreeGrafter"/>
</dbReference>
<dbReference type="HAMAP" id="MF_00003">
    <property type="entry name" value="RbfA"/>
    <property type="match status" value="1"/>
</dbReference>
<dbReference type="AlphaFoldDB" id="A0A1I5DJB7"/>
<comment type="function">
    <text evidence="2">One of several proteins that assist in the late maturation steps of the functional core of the 30S ribosomal subunit. Associates with free 30S ribosomal subunits (but not with 30S subunits that are part of 70S ribosomes or polysomes). Required for efficient processing of 16S rRNA. May interact with the 5'-terminal helix region of 16S rRNA.</text>
</comment>
<dbReference type="OrthoDB" id="307788at2"/>
<dbReference type="InterPro" id="IPR023799">
    <property type="entry name" value="RbfA_dom_sf"/>
</dbReference>
<dbReference type="PANTHER" id="PTHR33515">
    <property type="entry name" value="RIBOSOME-BINDING FACTOR A, CHLOROPLASTIC-RELATED"/>
    <property type="match status" value="1"/>
</dbReference>
<dbReference type="Proteomes" id="UP000183107">
    <property type="component" value="Unassembled WGS sequence"/>
</dbReference>
<keyword evidence="4" id="KW-1185">Reference proteome</keyword>
<dbReference type="STRING" id="1266925.GCA_000619905_02708"/>
<evidence type="ECO:0000256" key="2">
    <source>
        <dbReference type="HAMAP-Rule" id="MF_00003"/>
    </source>
</evidence>
<dbReference type="PANTHER" id="PTHR33515:SF1">
    <property type="entry name" value="RIBOSOME-BINDING FACTOR A, CHLOROPLASTIC-RELATED"/>
    <property type="match status" value="1"/>
</dbReference>
<dbReference type="GO" id="GO:0005829">
    <property type="term" value="C:cytosol"/>
    <property type="evidence" value="ECO:0007669"/>
    <property type="project" value="TreeGrafter"/>
</dbReference>
<accession>A0A1I5DJB7</accession>
<dbReference type="PROSITE" id="PS01319">
    <property type="entry name" value="RBFA"/>
    <property type="match status" value="1"/>
</dbReference>
<keyword evidence="2" id="KW-0963">Cytoplasm</keyword>
<organism evidence="3 4">
    <name type="scientific">Nitrosospira briensis</name>
    <dbReference type="NCBI Taxonomy" id="35799"/>
    <lineage>
        <taxon>Bacteria</taxon>
        <taxon>Pseudomonadati</taxon>
        <taxon>Pseudomonadota</taxon>
        <taxon>Betaproteobacteria</taxon>
        <taxon>Nitrosomonadales</taxon>
        <taxon>Nitrosomonadaceae</taxon>
        <taxon>Nitrosospira</taxon>
    </lineage>
</organism>
<dbReference type="InterPro" id="IPR015946">
    <property type="entry name" value="KH_dom-like_a/b"/>
</dbReference>
<dbReference type="InterPro" id="IPR020053">
    <property type="entry name" value="Ribosome-bd_factorA_CS"/>
</dbReference>